<evidence type="ECO:0000313" key="2">
    <source>
        <dbReference type="EMBL" id="CAB9503470.1"/>
    </source>
</evidence>
<gene>
    <name evidence="2" type="ORF">SEMRO_167_G074320.1</name>
</gene>
<organism evidence="2 3">
    <name type="scientific">Seminavis robusta</name>
    <dbReference type="NCBI Taxonomy" id="568900"/>
    <lineage>
        <taxon>Eukaryota</taxon>
        <taxon>Sar</taxon>
        <taxon>Stramenopiles</taxon>
        <taxon>Ochrophyta</taxon>
        <taxon>Bacillariophyta</taxon>
        <taxon>Bacillariophyceae</taxon>
        <taxon>Bacillariophycidae</taxon>
        <taxon>Naviculales</taxon>
        <taxon>Naviculaceae</taxon>
        <taxon>Seminavis</taxon>
    </lineage>
</organism>
<protein>
    <submittedName>
        <fullName evidence="2">Uncharacterized protein</fullName>
    </submittedName>
</protein>
<name>A0A9N8H8Q2_9STRA</name>
<dbReference type="EMBL" id="CAICTM010000166">
    <property type="protein sequence ID" value="CAB9503470.1"/>
    <property type="molecule type" value="Genomic_DNA"/>
</dbReference>
<reference evidence="2" key="1">
    <citation type="submission" date="2020-06" db="EMBL/GenBank/DDBJ databases">
        <authorList>
            <consortium name="Plant Systems Biology data submission"/>
        </authorList>
    </citation>
    <scope>NUCLEOTIDE SEQUENCE</scope>
    <source>
        <strain evidence="2">D6</strain>
    </source>
</reference>
<comment type="caution">
    <text evidence="2">The sequence shown here is derived from an EMBL/GenBank/DDBJ whole genome shotgun (WGS) entry which is preliminary data.</text>
</comment>
<accession>A0A9N8H8Q2</accession>
<evidence type="ECO:0000256" key="1">
    <source>
        <dbReference type="SAM" id="MobiDB-lite"/>
    </source>
</evidence>
<keyword evidence="3" id="KW-1185">Reference proteome</keyword>
<dbReference type="Proteomes" id="UP001153069">
    <property type="component" value="Unassembled WGS sequence"/>
</dbReference>
<sequence>MLEELKAKTPTEEEVTKLLHSFPESIRGRLELDTCTEKAGEGHVSFLDAKTKRKKKKGSRKKGTKSTPPVPGIGRIPAPTQEDTSDRPCSYLEAVAKPIHYQAILDFEATCNKVSVDGAKQCR</sequence>
<feature type="region of interest" description="Disordered" evidence="1">
    <location>
        <begin position="46"/>
        <end position="86"/>
    </location>
</feature>
<dbReference type="AlphaFoldDB" id="A0A9N8H8Q2"/>
<proteinExistence type="predicted"/>
<evidence type="ECO:0000313" key="3">
    <source>
        <dbReference type="Proteomes" id="UP001153069"/>
    </source>
</evidence>
<feature type="compositionally biased region" description="Basic residues" evidence="1">
    <location>
        <begin position="51"/>
        <end position="64"/>
    </location>
</feature>